<evidence type="ECO:0000313" key="2">
    <source>
        <dbReference type="EMBL" id="MBI9001033.1"/>
    </source>
</evidence>
<proteinExistence type="predicted"/>
<evidence type="ECO:0000313" key="3">
    <source>
        <dbReference type="Proteomes" id="UP000625574"/>
    </source>
</evidence>
<sequence>MRDHASRPHHFPNKTSPATTKRCIRLLLCEGPVQRPHLSGTASATVHRILADAHLHQLSHVDRTTREPARRYEHNYPGSDDSTST</sequence>
<dbReference type="Proteomes" id="UP000625574">
    <property type="component" value="Unassembled WGS sequence"/>
</dbReference>
<dbReference type="EMBL" id="JAEIOT010000008">
    <property type="protein sequence ID" value="MBI9001033.1"/>
    <property type="molecule type" value="Genomic_DNA"/>
</dbReference>
<evidence type="ECO:0000256" key="1">
    <source>
        <dbReference type="SAM" id="MobiDB-lite"/>
    </source>
</evidence>
<protein>
    <submittedName>
        <fullName evidence="2">Uncharacterized protein</fullName>
    </submittedName>
</protein>
<comment type="caution">
    <text evidence="2">The sequence shown here is derived from an EMBL/GenBank/DDBJ whole genome shotgun (WGS) entry which is preliminary data.</text>
</comment>
<keyword evidence="3" id="KW-1185">Reference proteome</keyword>
<reference evidence="2 3" key="1">
    <citation type="submission" date="2020-12" db="EMBL/GenBank/DDBJ databases">
        <title>Genome public.</title>
        <authorList>
            <person name="Sun Q."/>
        </authorList>
    </citation>
    <scope>NUCLEOTIDE SEQUENCE [LARGE SCALE GENOMIC DNA]</scope>
    <source>
        <strain evidence="2 3">CCM 8864</strain>
    </source>
</reference>
<feature type="region of interest" description="Disordered" evidence="1">
    <location>
        <begin position="59"/>
        <end position="85"/>
    </location>
</feature>
<feature type="compositionally biased region" description="Basic and acidic residues" evidence="1">
    <location>
        <begin position="59"/>
        <end position="74"/>
    </location>
</feature>
<accession>A0ABS0VW75</accession>
<name>A0ABS0VW75_9CORY</name>
<organism evidence="2 3">
    <name type="scientific">Corynebacterium marambiense</name>
    <dbReference type="NCBI Taxonomy" id="2765364"/>
    <lineage>
        <taxon>Bacteria</taxon>
        <taxon>Bacillati</taxon>
        <taxon>Actinomycetota</taxon>
        <taxon>Actinomycetes</taxon>
        <taxon>Mycobacteriales</taxon>
        <taxon>Corynebacteriaceae</taxon>
        <taxon>Corynebacterium</taxon>
    </lineage>
</organism>
<gene>
    <name evidence="2" type="ORF">JDV76_08645</name>
</gene>